<dbReference type="HOGENOM" id="CLU_1175620_0_0_1"/>
<name>K2RCJ1_MACPH</name>
<proteinExistence type="predicted"/>
<dbReference type="OrthoDB" id="167809at2759"/>
<sequence length="236" mass="25458">MFTQTLIPAKRDVASFVSSMPVGISLVEVRFSSQSRFATPKPGEEGKTTQQQSTRITGNLFKTQTIQELETVSMRPQYTSPCRSHFPRHPVFYLHEGERSLLSSAKSIYKDAVQMSGRHLFHGLSIATANKMVPGAGQIAPVLALLFDFFFFSQSLGAPLLDSIANPYLKTFRSILSGKGLIEGTLGAVAGAVGVEETFDYVVIGGGMKGNAICVRLAEAGFSVAILEAGAYCVIR</sequence>
<comment type="caution">
    <text evidence="1">The sequence shown here is derived from an EMBL/GenBank/DDBJ whole genome shotgun (WGS) entry which is preliminary data.</text>
</comment>
<dbReference type="Gene3D" id="3.50.50.60">
    <property type="entry name" value="FAD/NAD(P)-binding domain"/>
    <property type="match status" value="1"/>
</dbReference>
<organism evidence="1 2">
    <name type="scientific">Macrophomina phaseolina (strain MS6)</name>
    <name type="common">Charcoal rot fungus</name>
    <dbReference type="NCBI Taxonomy" id="1126212"/>
    <lineage>
        <taxon>Eukaryota</taxon>
        <taxon>Fungi</taxon>
        <taxon>Dikarya</taxon>
        <taxon>Ascomycota</taxon>
        <taxon>Pezizomycotina</taxon>
        <taxon>Dothideomycetes</taxon>
        <taxon>Dothideomycetes incertae sedis</taxon>
        <taxon>Botryosphaeriales</taxon>
        <taxon>Botryosphaeriaceae</taxon>
        <taxon>Macrophomina</taxon>
    </lineage>
</organism>
<dbReference type="Proteomes" id="UP000007129">
    <property type="component" value="Unassembled WGS sequence"/>
</dbReference>
<dbReference type="VEuPathDB" id="FungiDB:MPH_12460"/>
<dbReference type="SUPFAM" id="SSF51905">
    <property type="entry name" value="FAD/NAD(P)-binding domain"/>
    <property type="match status" value="1"/>
</dbReference>
<protein>
    <submittedName>
        <fullName evidence="1">Uncharacterized protein</fullName>
    </submittedName>
</protein>
<evidence type="ECO:0000313" key="1">
    <source>
        <dbReference type="EMBL" id="EKG10602.1"/>
    </source>
</evidence>
<dbReference type="AlphaFoldDB" id="K2RCJ1"/>
<reference evidence="1 2" key="1">
    <citation type="journal article" date="2012" name="BMC Genomics">
        <title>Tools to kill: Genome of one of the most destructive plant pathogenic fungi Macrophomina phaseolina.</title>
        <authorList>
            <person name="Islam M.S."/>
            <person name="Haque M.S."/>
            <person name="Islam M.M."/>
            <person name="Emdad E.M."/>
            <person name="Halim A."/>
            <person name="Hossen Q.M.M."/>
            <person name="Hossain M.Z."/>
            <person name="Ahmed B."/>
            <person name="Rahim S."/>
            <person name="Rahman M.S."/>
            <person name="Alam M.M."/>
            <person name="Hou S."/>
            <person name="Wan X."/>
            <person name="Saito J.A."/>
            <person name="Alam M."/>
        </authorList>
    </citation>
    <scope>NUCLEOTIDE SEQUENCE [LARGE SCALE GENOMIC DNA]</scope>
    <source>
        <strain evidence="1 2">MS6</strain>
    </source>
</reference>
<dbReference type="InParanoid" id="K2RCJ1"/>
<dbReference type="EMBL" id="AHHD01000517">
    <property type="protein sequence ID" value="EKG10602.1"/>
    <property type="molecule type" value="Genomic_DNA"/>
</dbReference>
<dbReference type="InterPro" id="IPR036188">
    <property type="entry name" value="FAD/NAD-bd_sf"/>
</dbReference>
<gene>
    <name evidence="1" type="ORF">MPH_12460</name>
</gene>
<accession>K2RCJ1</accession>
<evidence type="ECO:0000313" key="2">
    <source>
        <dbReference type="Proteomes" id="UP000007129"/>
    </source>
</evidence>
<dbReference type="STRING" id="1126212.K2RCJ1"/>